<dbReference type="InterPro" id="IPR012340">
    <property type="entry name" value="NA-bd_OB-fold"/>
</dbReference>
<dbReference type="EMBL" id="JBFOLJ010000008">
    <property type="protein sequence ID" value="KAL2515061.1"/>
    <property type="molecule type" value="Genomic_DNA"/>
</dbReference>
<organism evidence="2 3">
    <name type="scientific">Forsythia ovata</name>
    <dbReference type="NCBI Taxonomy" id="205694"/>
    <lineage>
        <taxon>Eukaryota</taxon>
        <taxon>Viridiplantae</taxon>
        <taxon>Streptophyta</taxon>
        <taxon>Embryophyta</taxon>
        <taxon>Tracheophyta</taxon>
        <taxon>Spermatophyta</taxon>
        <taxon>Magnoliopsida</taxon>
        <taxon>eudicotyledons</taxon>
        <taxon>Gunneridae</taxon>
        <taxon>Pentapetalae</taxon>
        <taxon>asterids</taxon>
        <taxon>lamiids</taxon>
        <taxon>Lamiales</taxon>
        <taxon>Oleaceae</taxon>
        <taxon>Forsythieae</taxon>
        <taxon>Forsythia</taxon>
    </lineage>
</organism>
<dbReference type="AlphaFoldDB" id="A0ABD1TQN8"/>
<dbReference type="Gene3D" id="2.40.50.140">
    <property type="entry name" value="Nucleic acid-binding proteins"/>
    <property type="match status" value="1"/>
</dbReference>
<evidence type="ECO:0000313" key="3">
    <source>
        <dbReference type="Proteomes" id="UP001604277"/>
    </source>
</evidence>
<reference evidence="3" key="1">
    <citation type="submission" date="2024-07" db="EMBL/GenBank/DDBJ databases">
        <title>Two chromosome-level genome assemblies of Korean endemic species Abeliophyllum distichum and Forsythia ovata (Oleaceae).</title>
        <authorList>
            <person name="Jang H."/>
        </authorList>
    </citation>
    <scope>NUCLEOTIDE SEQUENCE [LARGE SCALE GENOMIC DNA]</scope>
</reference>
<dbReference type="Pfam" id="PF08646">
    <property type="entry name" value="Rep_fac-A_C"/>
    <property type="match status" value="1"/>
</dbReference>
<gene>
    <name evidence="2" type="ORF">Fot_29032</name>
</gene>
<sequence length="441" mass="49637">MKTVFLFKSRQGPGIITIRRVASSSAVGTVIVPCPTFHQEKTQSRQSRLFRSVFQSFPIMTPAACKFHSLPGGNLPNTRSAVGNHITGKLFGYWKGRVSFSIQETSGTLLALVVEFETTVLTAWDEFMVNQCTAISAILTNSPVILATNHELIFSFRPTFCLFACQNIRVDDSIEIFETITSSKSYLTSRSKSIAHPPAEMIVPIEDVPRLLTDKDQLFVWMRANLRIINNYQPFWCMCCNVCNKISNVGFGKVYQCIYCKYNRAKGTPRAMVHVQLQDYTGYINATMIGDTAELFLQCSGEKLMEIQKTANEDLLNHIRTSTTKEHILYVKAMNNSRRCTSLKYDVIFMLNPMLDTSTCSNPTDKPSSSVMLQISDTNCASINRKSDEQIDLTVLSLENSNTSQQAEKQLHHKISKDIGFHEAKDFILLPTIAEDNNAHF</sequence>
<name>A0ABD1TQN8_9LAMI</name>
<evidence type="ECO:0000313" key="2">
    <source>
        <dbReference type="EMBL" id="KAL2515061.1"/>
    </source>
</evidence>
<protein>
    <submittedName>
        <fullName evidence="2">Replication factor-A C terminal domain-containing protein</fullName>
    </submittedName>
</protein>
<keyword evidence="3" id="KW-1185">Reference proteome</keyword>
<proteinExistence type="predicted"/>
<feature type="domain" description="Replication factor A C-terminal" evidence="1">
    <location>
        <begin position="222"/>
        <end position="337"/>
    </location>
</feature>
<dbReference type="InterPro" id="IPR013955">
    <property type="entry name" value="Rep_factor-A_C"/>
</dbReference>
<dbReference type="SUPFAM" id="SSF50249">
    <property type="entry name" value="Nucleic acid-binding proteins"/>
    <property type="match status" value="1"/>
</dbReference>
<comment type="caution">
    <text evidence="2">The sequence shown here is derived from an EMBL/GenBank/DDBJ whole genome shotgun (WGS) entry which is preliminary data.</text>
</comment>
<accession>A0ABD1TQN8</accession>
<dbReference type="Proteomes" id="UP001604277">
    <property type="component" value="Unassembled WGS sequence"/>
</dbReference>
<evidence type="ECO:0000259" key="1">
    <source>
        <dbReference type="Pfam" id="PF08646"/>
    </source>
</evidence>